<name>A0AAD1XNB2_EUPCR</name>
<dbReference type="InterPro" id="IPR023635">
    <property type="entry name" value="Peptide_deformylase"/>
</dbReference>
<comment type="similarity">
    <text evidence="1 3">Belongs to the polypeptide deformylase family.</text>
</comment>
<dbReference type="PANTHER" id="PTHR10458:SF22">
    <property type="entry name" value="PEPTIDE DEFORMYLASE"/>
    <property type="match status" value="1"/>
</dbReference>
<protein>
    <recommendedName>
        <fullName evidence="2 3">Peptide deformylase</fullName>
        <ecNumber evidence="2 3">3.5.1.88</ecNumber>
    </recommendedName>
</protein>
<keyword evidence="3" id="KW-0378">Hydrolase</keyword>
<dbReference type="GO" id="GO:0046872">
    <property type="term" value="F:metal ion binding"/>
    <property type="evidence" value="ECO:0007669"/>
    <property type="project" value="UniProtKB-KW"/>
</dbReference>
<evidence type="ECO:0000313" key="4">
    <source>
        <dbReference type="EMBL" id="CAI2375822.1"/>
    </source>
</evidence>
<sequence>MQVQIPAYKMDKISKIAVFGTMEQGTLLGSPLPFPDFTQNRANIVSEGFPKGVMTIFDLIKKTAVNNKLTGVSAPQVDMEETFFLLHKEIMENNYTSELEERNQFYPEEYEVVINPFIEYETVDNTEDYEYSASFPQFQSVIARPDKISVHYTDENMDRATASLSGLNARHFLSHWDMMMGESIIWWYRNHGRISVKDELREDFPHLIQMCEKYYNQRVGEFIKDFPEFLEEFRPHGLVTKDGVQLRQFYPDTDIHECLDNNYYYGRKPRACLHQSYQEGS</sequence>
<keyword evidence="3" id="KW-0648">Protein biosynthesis</keyword>
<dbReference type="EC" id="3.5.1.88" evidence="2 3"/>
<dbReference type="GO" id="GO:0042586">
    <property type="term" value="F:peptide deformylase activity"/>
    <property type="evidence" value="ECO:0007669"/>
    <property type="project" value="UniProtKB-EC"/>
</dbReference>
<keyword evidence="3" id="KW-0479">Metal-binding</keyword>
<dbReference type="Proteomes" id="UP001295684">
    <property type="component" value="Unassembled WGS sequence"/>
</dbReference>
<dbReference type="Pfam" id="PF01327">
    <property type="entry name" value="Pep_deformylase"/>
    <property type="match status" value="1"/>
</dbReference>
<evidence type="ECO:0000313" key="5">
    <source>
        <dbReference type="Proteomes" id="UP001295684"/>
    </source>
</evidence>
<comment type="caution">
    <text evidence="4">The sequence shown here is derived from an EMBL/GenBank/DDBJ whole genome shotgun (WGS) entry which is preliminary data.</text>
</comment>
<dbReference type="AlphaFoldDB" id="A0AAD1XNB2"/>
<comment type="catalytic activity">
    <reaction evidence="3">
        <text>N-terminal N-formyl-L-methionyl-[peptide] + H2O = N-terminal L-methionyl-[peptide] + formate</text>
        <dbReference type="Rhea" id="RHEA:24420"/>
        <dbReference type="Rhea" id="RHEA-COMP:10639"/>
        <dbReference type="Rhea" id="RHEA-COMP:10640"/>
        <dbReference type="ChEBI" id="CHEBI:15377"/>
        <dbReference type="ChEBI" id="CHEBI:15740"/>
        <dbReference type="ChEBI" id="CHEBI:49298"/>
        <dbReference type="ChEBI" id="CHEBI:64731"/>
        <dbReference type="EC" id="3.5.1.88"/>
    </reaction>
</comment>
<dbReference type="PANTHER" id="PTHR10458">
    <property type="entry name" value="PEPTIDE DEFORMYLASE"/>
    <property type="match status" value="1"/>
</dbReference>
<dbReference type="GO" id="GO:0006412">
    <property type="term" value="P:translation"/>
    <property type="evidence" value="ECO:0007669"/>
    <property type="project" value="UniProtKB-KW"/>
</dbReference>
<accession>A0AAD1XNB2</accession>
<evidence type="ECO:0000256" key="1">
    <source>
        <dbReference type="ARBA" id="ARBA00010759"/>
    </source>
</evidence>
<proteinExistence type="inferred from homology"/>
<dbReference type="Gene3D" id="3.90.45.10">
    <property type="entry name" value="Peptide deformylase"/>
    <property type="match status" value="1"/>
</dbReference>
<dbReference type="InterPro" id="IPR036821">
    <property type="entry name" value="Peptide_deformylase_sf"/>
</dbReference>
<dbReference type="SUPFAM" id="SSF56420">
    <property type="entry name" value="Peptide deformylase"/>
    <property type="match status" value="1"/>
</dbReference>
<reference evidence="4" key="1">
    <citation type="submission" date="2023-07" db="EMBL/GenBank/DDBJ databases">
        <authorList>
            <consortium name="AG Swart"/>
            <person name="Singh M."/>
            <person name="Singh A."/>
            <person name="Seah K."/>
            <person name="Emmerich C."/>
        </authorList>
    </citation>
    <scope>NUCLEOTIDE SEQUENCE</scope>
    <source>
        <strain evidence="4">DP1</strain>
    </source>
</reference>
<organism evidence="4 5">
    <name type="scientific">Euplotes crassus</name>
    <dbReference type="NCBI Taxonomy" id="5936"/>
    <lineage>
        <taxon>Eukaryota</taxon>
        <taxon>Sar</taxon>
        <taxon>Alveolata</taxon>
        <taxon>Ciliophora</taxon>
        <taxon>Intramacronucleata</taxon>
        <taxon>Spirotrichea</taxon>
        <taxon>Hypotrichia</taxon>
        <taxon>Euplotida</taxon>
        <taxon>Euplotidae</taxon>
        <taxon>Moneuplotes</taxon>
    </lineage>
</organism>
<keyword evidence="5" id="KW-1185">Reference proteome</keyword>
<evidence type="ECO:0000256" key="2">
    <source>
        <dbReference type="ARBA" id="ARBA00012175"/>
    </source>
</evidence>
<evidence type="ECO:0000256" key="3">
    <source>
        <dbReference type="RuleBase" id="RU362111"/>
    </source>
</evidence>
<gene>
    <name evidence="4" type="ORF">ECRASSUSDP1_LOCUS17187</name>
</gene>
<comment type="function">
    <text evidence="3">Removes the formyl group from the N-terminal Met of newly synthesized proteins.</text>
</comment>
<dbReference type="EMBL" id="CAMPGE010017329">
    <property type="protein sequence ID" value="CAI2375822.1"/>
    <property type="molecule type" value="Genomic_DNA"/>
</dbReference>